<sequence length="150" mass="16012">FLILAFSSMLVTVSSSACGSCMQNNVACLNTTHFKVCVNGVPLKDGPLPCGNDKICTELLVPCWSPSEGVTPACPENDVNCRSCNGVDMFVCTSRTTFQVCNGSEMSPQVNTCPDDTVCSIDSGKICVKECELPGGKYECDPEMDIFSDL</sequence>
<keyword evidence="1" id="KW-0732">Signal</keyword>
<reference evidence="2 3" key="1">
    <citation type="journal article" date="2007" name="Nature">
        <title>Evolution of genes and genomes on the Drosophila phylogeny.</title>
        <authorList>
            <consortium name="Drosophila 12 Genomes Consortium"/>
            <person name="Clark A.G."/>
            <person name="Eisen M.B."/>
            <person name="Smith D.R."/>
            <person name="Bergman C.M."/>
            <person name="Oliver B."/>
            <person name="Markow T.A."/>
            <person name="Kaufman T.C."/>
            <person name="Kellis M."/>
            <person name="Gelbart W."/>
            <person name="Iyer V.N."/>
            <person name="Pollard D.A."/>
            <person name="Sackton T.B."/>
            <person name="Larracuente A.M."/>
            <person name="Singh N.D."/>
            <person name="Abad J.P."/>
            <person name="Abt D.N."/>
            <person name="Adryan B."/>
            <person name="Aguade M."/>
            <person name="Akashi H."/>
            <person name="Anderson W.W."/>
            <person name="Aquadro C.F."/>
            <person name="Ardell D.H."/>
            <person name="Arguello R."/>
            <person name="Artieri C.G."/>
            <person name="Barbash D.A."/>
            <person name="Barker D."/>
            <person name="Barsanti P."/>
            <person name="Batterham P."/>
            <person name="Batzoglou S."/>
            <person name="Begun D."/>
            <person name="Bhutkar A."/>
            <person name="Blanco E."/>
            <person name="Bosak S.A."/>
            <person name="Bradley R.K."/>
            <person name="Brand A.D."/>
            <person name="Brent M.R."/>
            <person name="Brooks A.N."/>
            <person name="Brown R.H."/>
            <person name="Butlin R.K."/>
            <person name="Caggese C."/>
            <person name="Calvi B.R."/>
            <person name="Bernardo de Carvalho A."/>
            <person name="Caspi A."/>
            <person name="Castrezana S."/>
            <person name="Celniker S.E."/>
            <person name="Chang J.L."/>
            <person name="Chapple C."/>
            <person name="Chatterji S."/>
            <person name="Chinwalla A."/>
            <person name="Civetta A."/>
            <person name="Clifton S.W."/>
            <person name="Comeron J.M."/>
            <person name="Costello J.C."/>
            <person name="Coyne J.A."/>
            <person name="Daub J."/>
            <person name="David R.G."/>
            <person name="Delcher A.L."/>
            <person name="Delehaunty K."/>
            <person name="Do C.B."/>
            <person name="Ebling H."/>
            <person name="Edwards K."/>
            <person name="Eickbush T."/>
            <person name="Evans J.D."/>
            <person name="Filipski A."/>
            <person name="Findeiss S."/>
            <person name="Freyhult E."/>
            <person name="Fulton L."/>
            <person name="Fulton R."/>
            <person name="Garcia A.C."/>
            <person name="Gardiner A."/>
            <person name="Garfield D.A."/>
            <person name="Garvin B.E."/>
            <person name="Gibson G."/>
            <person name="Gilbert D."/>
            <person name="Gnerre S."/>
            <person name="Godfrey J."/>
            <person name="Good R."/>
            <person name="Gotea V."/>
            <person name="Gravely B."/>
            <person name="Greenberg A.J."/>
            <person name="Griffiths-Jones S."/>
            <person name="Gross S."/>
            <person name="Guigo R."/>
            <person name="Gustafson E.A."/>
            <person name="Haerty W."/>
            <person name="Hahn M.W."/>
            <person name="Halligan D.L."/>
            <person name="Halpern A.L."/>
            <person name="Halter G.M."/>
            <person name="Han M.V."/>
            <person name="Heger A."/>
            <person name="Hillier L."/>
            <person name="Hinrichs A.S."/>
            <person name="Holmes I."/>
            <person name="Hoskins R.A."/>
            <person name="Hubisz M.J."/>
            <person name="Hultmark D."/>
            <person name="Huntley M.A."/>
            <person name="Jaffe D.B."/>
            <person name="Jagadeeshan S."/>
            <person name="Jeck W.R."/>
            <person name="Johnson J."/>
            <person name="Jones C.D."/>
            <person name="Jordan W.C."/>
            <person name="Karpen G.H."/>
            <person name="Kataoka E."/>
            <person name="Keightley P.D."/>
            <person name="Kheradpour P."/>
            <person name="Kirkness E.F."/>
            <person name="Koerich L.B."/>
            <person name="Kristiansen K."/>
            <person name="Kudrna D."/>
            <person name="Kulathinal R.J."/>
            <person name="Kumar S."/>
            <person name="Kwok R."/>
            <person name="Lander E."/>
            <person name="Langley C.H."/>
            <person name="Lapoint R."/>
            <person name="Lazzaro B.P."/>
            <person name="Lee S.J."/>
            <person name="Levesque L."/>
            <person name="Li R."/>
            <person name="Lin C.F."/>
            <person name="Lin M.F."/>
            <person name="Lindblad-Toh K."/>
            <person name="Llopart A."/>
            <person name="Long M."/>
            <person name="Low L."/>
            <person name="Lozovsky E."/>
            <person name="Lu J."/>
            <person name="Luo M."/>
            <person name="Machado C.A."/>
            <person name="Makalowski W."/>
            <person name="Marzo M."/>
            <person name="Matsuda M."/>
            <person name="Matzkin L."/>
            <person name="McAllister B."/>
            <person name="McBride C.S."/>
            <person name="McKernan B."/>
            <person name="McKernan K."/>
            <person name="Mendez-Lago M."/>
            <person name="Minx P."/>
            <person name="Mollenhauer M.U."/>
            <person name="Montooth K."/>
            <person name="Mount S.M."/>
            <person name="Mu X."/>
            <person name="Myers E."/>
            <person name="Negre B."/>
            <person name="Newfeld S."/>
            <person name="Nielsen R."/>
            <person name="Noor M.A."/>
            <person name="O'Grady P."/>
            <person name="Pachter L."/>
            <person name="Papaceit M."/>
            <person name="Parisi M.J."/>
            <person name="Parisi M."/>
            <person name="Parts L."/>
            <person name="Pedersen J.S."/>
            <person name="Pesole G."/>
            <person name="Phillippy A.M."/>
            <person name="Ponting C.P."/>
            <person name="Pop M."/>
            <person name="Porcelli D."/>
            <person name="Powell J.R."/>
            <person name="Prohaska S."/>
            <person name="Pruitt K."/>
            <person name="Puig M."/>
            <person name="Quesneville H."/>
            <person name="Ram K.R."/>
            <person name="Rand D."/>
            <person name="Rasmussen M.D."/>
            <person name="Reed L.K."/>
            <person name="Reenan R."/>
            <person name="Reily A."/>
            <person name="Remington K.A."/>
            <person name="Rieger T.T."/>
            <person name="Ritchie M.G."/>
            <person name="Robin C."/>
            <person name="Rogers Y.H."/>
            <person name="Rohde C."/>
            <person name="Rozas J."/>
            <person name="Rubenfield M.J."/>
            <person name="Ruiz A."/>
            <person name="Russo S."/>
            <person name="Salzberg S.L."/>
            <person name="Sanchez-Gracia A."/>
            <person name="Saranga D.J."/>
            <person name="Sato H."/>
            <person name="Schaeffer S.W."/>
            <person name="Schatz M.C."/>
            <person name="Schlenke T."/>
            <person name="Schwartz R."/>
            <person name="Segarra C."/>
            <person name="Singh R.S."/>
            <person name="Sirot L."/>
            <person name="Sirota M."/>
            <person name="Sisneros N.B."/>
            <person name="Smith C.D."/>
            <person name="Smith T.F."/>
            <person name="Spieth J."/>
            <person name="Stage D.E."/>
            <person name="Stark A."/>
            <person name="Stephan W."/>
            <person name="Strausberg R.L."/>
            <person name="Strempel S."/>
            <person name="Sturgill D."/>
            <person name="Sutton G."/>
            <person name="Sutton G.G."/>
            <person name="Tao W."/>
            <person name="Teichmann S."/>
            <person name="Tobari Y.N."/>
            <person name="Tomimura Y."/>
            <person name="Tsolas J.M."/>
            <person name="Valente V.L."/>
            <person name="Venter E."/>
            <person name="Venter J.C."/>
            <person name="Vicario S."/>
            <person name="Vieira F.G."/>
            <person name="Vilella A.J."/>
            <person name="Villasante A."/>
            <person name="Walenz B."/>
            <person name="Wang J."/>
            <person name="Wasserman M."/>
            <person name="Watts T."/>
            <person name="Wilson D."/>
            <person name="Wilson R.K."/>
            <person name="Wing R.A."/>
            <person name="Wolfner M.F."/>
            <person name="Wong A."/>
            <person name="Wong G.K."/>
            <person name="Wu C.I."/>
            <person name="Wu G."/>
            <person name="Yamamoto D."/>
            <person name="Yang H.P."/>
            <person name="Yang S.P."/>
            <person name="Yorke J.A."/>
            <person name="Yoshida K."/>
            <person name="Zdobnov E."/>
            <person name="Zhang P."/>
            <person name="Zhang Y."/>
            <person name="Zimin A.V."/>
            <person name="Baldwin J."/>
            <person name="Abdouelleil A."/>
            <person name="Abdulkadir J."/>
            <person name="Abebe A."/>
            <person name="Abera B."/>
            <person name="Abreu J."/>
            <person name="Acer S.C."/>
            <person name="Aftuck L."/>
            <person name="Alexander A."/>
            <person name="An P."/>
            <person name="Anderson E."/>
            <person name="Anderson S."/>
            <person name="Arachi H."/>
            <person name="Azer M."/>
            <person name="Bachantsang P."/>
            <person name="Barry A."/>
            <person name="Bayul T."/>
            <person name="Berlin A."/>
            <person name="Bessette D."/>
            <person name="Bloom T."/>
            <person name="Blye J."/>
            <person name="Boguslavskiy L."/>
            <person name="Bonnet C."/>
            <person name="Boukhgalter B."/>
            <person name="Bourzgui I."/>
            <person name="Brown A."/>
            <person name="Cahill P."/>
            <person name="Channer S."/>
            <person name="Cheshatsang Y."/>
            <person name="Chuda L."/>
            <person name="Citroen M."/>
            <person name="Collymore A."/>
            <person name="Cooke P."/>
            <person name="Costello M."/>
            <person name="D'Aco K."/>
            <person name="Daza R."/>
            <person name="De Haan G."/>
            <person name="DeGray S."/>
            <person name="DeMaso C."/>
            <person name="Dhargay N."/>
            <person name="Dooley K."/>
            <person name="Dooley E."/>
            <person name="Doricent M."/>
            <person name="Dorje P."/>
            <person name="Dorjee K."/>
            <person name="Dupes A."/>
            <person name="Elong R."/>
            <person name="Falk J."/>
            <person name="Farina A."/>
            <person name="Faro S."/>
            <person name="Ferguson D."/>
            <person name="Fisher S."/>
            <person name="Foley C.D."/>
            <person name="Franke A."/>
            <person name="Friedrich D."/>
            <person name="Gadbois L."/>
            <person name="Gearin G."/>
            <person name="Gearin C.R."/>
            <person name="Giannoukos G."/>
            <person name="Goode T."/>
            <person name="Graham J."/>
            <person name="Grandbois E."/>
            <person name="Grewal S."/>
            <person name="Gyaltsen K."/>
            <person name="Hafez N."/>
            <person name="Hagos B."/>
            <person name="Hall J."/>
            <person name="Henson C."/>
            <person name="Hollinger A."/>
            <person name="Honan T."/>
            <person name="Huard M.D."/>
            <person name="Hughes L."/>
            <person name="Hurhula B."/>
            <person name="Husby M.E."/>
            <person name="Kamat A."/>
            <person name="Kanga B."/>
            <person name="Kashin S."/>
            <person name="Khazanovich D."/>
            <person name="Kisner P."/>
            <person name="Lance K."/>
            <person name="Lara M."/>
            <person name="Lee W."/>
            <person name="Lennon N."/>
            <person name="Letendre F."/>
            <person name="LeVine R."/>
            <person name="Lipovsky A."/>
            <person name="Liu X."/>
            <person name="Liu J."/>
            <person name="Liu S."/>
            <person name="Lokyitsang T."/>
            <person name="Lokyitsang Y."/>
            <person name="Lubonja R."/>
            <person name="Lui A."/>
            <person name="MacDonald P."/>
            <person name="Magnisalis V."/>
            <person name="Maru K."/>
            <person name="Matthews C."/>
            <person name="McCusker W."/>
            <person name="McDonough S."/>
            <person name="Mehta T."/>
            <person name="Meldrim J."/>
            <person name="Meneus L."/>
            <person name="Mihai O."/>
            <person name="Mihalev A."/>
            <person name="Mihova T."/>
            <person name="Mittelman R."/>
            <person name="Mlenga V."/>
            <person name="Montmayeur A."/>
            <person name="Mulrain L."/>
            <person name="Navidi A."/>
            <person name="Naylor J."/>
            <person name="Negash T."/>
            <person name="Nguyen T."/>
            <person name="Nguyen N."/>
            <person name="Nicol R."/>
            <person name="Norbu C."/>
            <person name="Norbu N."/>
            <person name="Novod N."/>
            <person name="O'Neill B."/>
            <person name="Osman S."/>
            <person name="Markiewicz E."/>
            <person name="Oyono O.L."/>
            <person name="Patti C."/>
            <person name="Phunkhang P."/>
            <person name="Pierre F."/>
            <person name="Priest M."/>
            <person name="Raghuraman S."/>
            <person name="Rege F."/>
            <person name="Reyes R."/>
            <person name="Rise C."/>
            <person name="Rogov P."/>
            <person name="Ross K."/>
            <person name="Ryan E."/>
            <person name="Settipalli S."/>
            <person name="Shea T."/>
            <person name="Sherpa N."/>
            <person name="Shi L."/>
            <person name="Shih D."/>
            <person name="Sparrow T."/>
            <person name="Spaulding J."/>
            <person name="Stalker J."/>
            <person name="Stange-Thomann N."/>
            <person name="Stavropoulos S."/>
            <person name="Stone C."/>
            <person name="Strader C."/>
            <person name="Tesfaye S."/>
            <person name="Thomson T."/>
            <person name="Thoulutsang Y."/>
            <person name="Thoulutsang D."/>
            <person name="Topham K."/>
            <person name="Topping I."/>
            <person name="Tsamla T."/>
            <person name="Vassiliev H."/>
            <person name="Vo A."/>
            <person name="Wangchuk T."/>
            <person name="Wangdi T."/>
            <person name="Weiand M."/>
            <person name="Wilkinson J."/>
            <person name="Wilson A."/>
            <person name="Yadav S."/>
            <person name="Young G."/>
            <person name="Yu Q."/>
            <person name="Zembek L."/>
            <person name="Zhong D."/>
            <person name="Zimmer A."/>
            <person name="Zwirko Z."/>
            <person name="Jaffe D.B."/>
            <person name="Alvarez P."/>
            <person name="Brockman W."/>
            <person name="Butler J."/>
            <person name="Chin C."/>
            <person name="Gnerre S."/>
            <person name="Grabherr M."/>
            <person name="Kleber M."/>
            <person name="Mauceli E."/>
            <person name="MacCallum I."/>
        </authorList>
    </citation>
    <scope>NUCLEOTIDE SEQUENCE [LARGE SCALE GENOMIC DNA]</scope>
    <source>
        <strain evidence="3">Tucson 15287-2541.00</strain>
    </source>
</reference>
<name>B4J3M3_DROGR</name>
<dbReference type="PhylomeDB" id="B4J3M3"/>
<feature type="non-terminal residue" evidence="2">
    <location>
        <position position="1"/>
    </location>
</feature>
<dbReference type="OrthoDB" id="7998970at2759"/>
<dbReference type="KEGG" id="dgr:6556540"/>
<dbReference type="FunCoup" id="B4J3M3">
    <property type="interactions" value="1"/>
</dbReference>
<dbReference type="eggNOG" id="ENOG502TBHE">
    <property type="taxonomic scope" value="Eukaryota"/>
</dbReference>
<dbReference type="HOGENOM" id="CLU_1706140_0_0_1"/>
<proteinExistence type="predicted"/>
<dbReference type="InParanoid" id="B4J3M3"/>
<feature type="chain" id="PRO_5002811341" evidence="1">
    <location>
        <begin position="17"/>
        <end position="150"/>
    </location>
</feature>
<dbReference type="AlphaFoldDB" id="B4J3M3"/>
<evidence type="ECO:0000313" key="3">
    <source>
        <dbReference type="Proteomes" id="UP000001070"/>
    </source>
</evidence>
<dbReference type="Proteomes" id="UP000001070">
    <property type="component" value="Unassembled WGS sequence"/>
</dbReference>
<organism evidence="3">
    <name type="scientific">Drosophila grimshawi</name>
    <name type="common">Hawaiian fruit fly</name>
    <name type="synonym">Idiomyia grimshawi</name>
    <dbReference type="NCBI Taxonomy" id="7222"/>
    <lineage>
        <taxon>Eukaryota</taxon>
        <taxon>Metazoa</taxon>
        <taxon>Ecdysozoa</taxon>
        <taxon>Arthropoda</taxon>
        <taxon>Hexapoda</taxon>
        <taxon>Insecta</taxon>
        <taxon>Pterygota</taxon>
        <taxon>Neoptera</taxon>
        <taxon>Endopterygota</taxon>
        <taxon>Diptera</taxon>
        <taxon>Brachycera</taxon>
        <taxon>Muscomorpha</taxon>
        <taxon>Ephydroidea</taxon>
        <taxon>Drosophilidae</taxon>
        <taxon>Drosophila</taxon>
        <taxon>Hawaiian Drosophila</taxon>
    </lineage>
</organism>
<feature type="signal peptide" evidence="1">
    <location>
        <begin position="1"/>
        <end position="16"/>
    </location>
</feature>
<evidence type="ECO:0000313" key="2">
    <source>
        <dbReference type="EMBL" id="EDV96225.1"/>
    </source>
</evidence>
<accession>B4J3M3</accession>
<dbReference type="EMBL" id="CH916366">
    <property type="protein sequence ID" value="EDV96225.1"/>
    <property type="molecule type" value="Genomic_DNA"/>
</dbReference>
<gene>
    <name evidence="2" type="primary">Dgri\GH16137</name>
    <name evidence="2" type="ORF">Dgri_GH16137</name>
</gene>
<evidence type="ECO:0000256" key="1">
    <source>
        <dbReference type="SAM" id="SignalP"/>
    </source>
</evidence>
<protein>
    <submittedName>
        <fullName evidence="2">GH16137</fullName>
    </submittedName>
</protein>
<dbReference type="OMA" id="ETHYRFC"/>
<keyword evidence="3" id="KW-1185">Reference proteome</keyword>